<feature type="compositionally biased region" description="Low complexity" evidence="1">
    <location>
        <begin position="1"/>
        <end position="16"/>
    </location>
</feature>
<keyword evidence="3" id="KW-1185">Reference proteome</keyword>
<protein>
    <submittedName>
        <fullName evidence="2">Uncharacterized protein</fullName>
    </submittedName>
</protein>
<evidence type="ECO:0000313" key="3">
    <source>
        <dbReference type="Proteomes" id="UP001150538"/>
    </source>
</evidence>
<organism evidence="2 3">
    <name type="scientific">Mycoemilia scoparia</name>
    <dbReference type="NCBI Taxonomy" id="417184"/>
    <lineage>
        <taxon>Eukaryota</taxon>
        <taxon>Fungi</taxon>
        <taxon>Fungi incertae sedis</taxon>
        <taxon>Zoopagomycota</taxon>
        <taxon>Kickxellomycotina</taxon>
        <taxon>Kickxellomycetes</taxon>
        <taxon>Kickxellales</taxon>
        <taxon>Kickxellaceae</taxon>
        <taxon>Mycoemilia</taxon>
    </lineage>
</organism>
<gene>
    <name evidence="2" type="ORF">H4219_005098</name>
</gene>
<dbReference type="AlphaFoldDB" id="A0A9W7ZVX9"/>
<feature type="compositionally biased region" description="Polar residues" evidence="1">
    <location>
        <begin position="110"/>
        <end position="119"/>
    </location>
</feature>
<evidence type="ECO:0000256" key="1">
    <source>
        <dbReference type="SAM" id="MobiDB-lite"/>
    </source>
</evidence>
<evidence type="ECO:0000313" key="2">
    <source>
        <dbReference type="EMBL" id="KAJ1913695.1"/>
    </source>
</evidence>
<comment type="caution">
    <text evidence="2">The sequence shown here is derived from an EMBL/GenBank/DDBJ whole genome shotgun (WGS) entry which is preliminary data.</text>
</comment>
<accession>A0A9W7ZVX9</accession>
<name>A0A9W7ZVX9_9FUNG</name>
<dbReference type="Proteomes" id="UP001150538">
    <property type="component" value="Unassembled WGS sequence"/>
</dbReference>
<feature type="region of interest" description="Disordered" evidence="1">
    <location>
        <begin position="110"/>
        <end position="129"/>
    </location>
</feature>
<sequence length="179" mass="19176">MDFSASAITTTTTTSSPPQTNAVHLPGYYTLLRSVGMHEIPEIMIEPSRNPPYSRGENGNNLRPISSIQLAVVQPSFIPLHGFLPPPQLLQSQNQQDRLIVGVRKSSNTAFVPSNQPTTDAVGESGNTGPGTVISTAEGLDFLFIHPDDLRSALSSTITSEQAMYDGGIVNVSETSGFY</sequence>
<proteinExistence type="predicted"/>
<feature type="region of interest" description="Disordered" evidence="1">
    <location>
        <begin position="1"/>
        <end position="22"/>
    </location>
</feature>
<dbReference type="EMBL" id="JANBPU010000245">
    <property type="protein sequence ID" value="KAJ1913695.1"/>
    <property type="molecule type" value="Genomic_DNA"/>
</dbReference>
<reference evidence="2" key="1">
    <citation type="submission" date="2022-07" db="EMBL/GenBank/DDBJ databases">
        <title>Phylogenomic reconstructions and comparative analyses of Kickxellomycotina fungi.</title>
        <authorList>
            <person name="Reynolds N.K."/>
            <person name="Stajich J.E."/>
            <person name="Barry K."/>
            <person name="Grigoriev I.V."/>
            <person name="Crous P."/>
            <person name="Smith M.E."/>
        </authorList>
    </citation>
    <scope>NUCLEOTIDE SEQUENCE</scope>
    <source>
        <strain evidence="2">NBRC 100468</strain>
    </source>
</reference>